<dbReference type="Proteomes" id="UP000019140">
    <property type="component" value="Unassembled WGS sequence"/>
</dbReference>
<dbReference type="AlphaFoldDB" id="W4MHC8"/>
<name>W4MHC8_9BACT</name>
<keyword evidence="2" id="KW-1185">Reference proteome</keyword>
<dbReference type="HOGENOM" id="CLU_2823043_0_0_7"/>
<evidence type="ECO:0000313" key="2">
    <source>
        <dbReference type="Proteomes" id="UP000019140"/>
    </source>
</evidence>
<sequence length="66" mass="7715">MFTRTHYSHAARGVEQRTRTYFRAGLQLRTAPQLLRELGGDNGLSQDRLDHEHVIDVQKKIREPSR</sequence>
<evidence type="ECO:0000313" key="1">
    <source>
        <dbReference type="EMBL" id="ETX09336.1"/>
    </source>
</evidence>
<reference evidence="1 2" key="1">
    <citation type="journal article" date="2014" name="Nature">
        <title>An environmental bacterial taxon with a large and distinct metabolic repertoire.</title>
        <authorList>
            <person name="Wilson M.C."/>
            <person name="Mori T."/>
            <person name="Ruckert C."/>
            <person name="Uria A.R."/>
            <person name="Helf M.J."/>
            <person name="Takada K."/>
            <person name="Gernert C."/>
            <person name="Steffens U.A."/>
            <person name="Heycke N."/>
            <person name="Schmitt S."/>
            <person name="Rinke C."/>
            <person name="Helfrich E.J."/>
            <person name="Brachmann A.O."/>
            <person name="Gurgui C."/>
            <person name="Wakimoto T."/>
            <person name="Kracht M."/>
            <person name="Crusemann M."/>
            <person name="Hentschel U."/>
            <person name="Abe I."/>
            <person name="Matsunaga S."/>
            <person name="Kalinowski J."/>
            <person name="Takeyama H."/>
            <person name="Piel J."/>
        </authorList>
    </citation>
    <scope>NUCLEOTIDE SEQUENCE [LARGE SCALE GENOMIC DNA]</scope>
    <source>
        <strain evidence="2">TSY2</strain>
    </source>
</reference>
<comment type="caution">
    <text evidence="1">The sequence shown here is derived from an EMBL/GenBank/DDBJ whole genome shotgun (WGS) entry which is preliminary data.</text>
</comment>
<proteinExistence type="predicted"/>
<accession>W4MHC8</accession>
<dbReference type="EMBL" id="AZHX01000002">
    <property type="protein sequence ID" value="ETX09336.1"/>
    <property type="molecule type" value="Genomic_DNA"/>
</dbReference>
<protein>
    <submittedName>
        <fullName evidence="1">Uncharacterized protein</fullName>
    </submittedName>
</protein>
<gene>
    <name evidence="1" type="ORF">ETSY2_00075</name>
</gene>
<organism evidence="1 2">
    <name type="scientific">Candidatus Entotheonella gemina</name>
    <dbReference type="NCBI Taxonomy" id="1429439"/>
    <lineage>
        <taxon>Bacteria</taxon>
        <taxon>Pseudomonadati</taxon>
        <taxon>Nitrospinota/Tectimicrobiota group</taxon>
        <taxon>Candidatus Tectimicrobiota</taxon>
        <taxon>Candidatus Entotheonellia</taxon>
        <taxon>Candidatus Entotheonellales</taxon>
        <taxon>Candidatus Entotheonellaceae</taxon>
        <taxon>Candidatus Entotheonella</taxon>
    </lineage>
</organism>